<keyword evidence="9" id="KW-0902">Two-component regulatory system</keyword>
<gene>
    <name evidence="15" type="ORF">Asi02nite_75880</name>
</gene>
<comment type="catalytic activity">
    <reaction evidence="1">
        <text>ATP + protein L-histidine = ADP + protein N-phospho-L-histidine.</text>
        <dbReference type="EC" id="2.7.13.3"/>
    </reaction>
</comment>
<organism evidence="15 16">
    <name type="scientific">Asanoa siamensis</name>
    <dbReference type="NCBI Taxonomy" id="926357"/>
    <lineage>
        <taxon>Bacteria</taxon>
        <taxon>Bacillati</taxon>
        <taxon>Actinomycetota</taxon>
        <taxon>Actinomycetes</taxon>
        <taxon>Micromonosporales</taxon>
        <taxon>Micromonosporaceae</taxon>
        <taxon>Asanoa</taxon>
    </lineage>
</organism>
<evidence type="ECO:0000313" key="16">
    <source>
        <dbReference type="Proteomes" id="UP000604117"/>
    </source>
</evidence>
<keyword evidence="6 12" id="KW-0812">Transmembrane</keyword>
<keyword evidence="10 12" id="KW-0472">Membrane</keyword>
<evidence type="ECO:0000256" key="11">
    <source>
        <dbReference type="SAM" id="MobiDB-lite"/>
    </source>
</evidence>
<dbReference type="SMART" id="SM00387">
    <property type="entry name" value="HATPase_c"/>
    <property type="match status" value="1"/>
</dbReference>
<protein>
    <recommendedName>
        <fullName evidence="3">histidine kinase</fullName>
        <ecNumber evidence="3">2.7.13.3</ecNumber>
    </recommendedName>
</protein>
<dbReference type="Pfam" id="PF00672">
    <property type="entry name" value="HAMP"/>
    <property type="match status" value="1"/>
</dbReference>
<evidence type="ECO:0000256" key="4">
    <source>
        <dbReference type="ARBA" id="ARBA00022553"/>
    </source>
</evidence>
<comment type="subcellular location">
    <subcellularLocation>
        <location evidence="2">Cell membrane</location>
    </subcellularLocation>
</comment>
<dbReference type="InterPro" id="IPR004358">
    <property type="entry name" value="Sig_transdc_His_kin-like_C"/>
</dbReference>
<dbReference type="InterPro" id="IPR036097">
    <property type="entry name" value="HisK_dim/P_sf"/>
</dbReference>
<evidence type="ECO:0000259" key="13">
    <source>
        <dbReference type="PROSITE" id="PS50109"/>
    </source>
</evidence>
<keyword evidence="4" id="KW-0597">Phosphoprotein</keyword>
<dbReference type="PANTHER" id="PTHR45436">
    <property type="entry name" value="SENSOR HISTIDINE KINASE YKOH"/>
    <property type="match status" value="1"/>
</dbReference>
<dbReference type="CDD" id="cd00082">
    <property type="entry name" value="HisKA"/>
    <property type="match status" value="1"/>
</dbReference>
<dbReference type="SUPFAM" id="SSF47384">
    <property type="entry name" value="Homodimeric domain of signal transducing histidine kinase"/>
    <property type="match status" value="1"/>
</dbReference>
<keyword evidence="5" id="KW-0808">Transferase</keyword>
<dbReference type="Gene3D" id="1.10.287.130">
    <property type="match status" value="1"/>
</dbReference>
<feature type="region of interest" description="Disordered" evidence="11">
    <location>
        <begin position="454"/>
        <end position="484"/>
    </location>
</feature>
<dbReference type="InterPro" id="IPR005467">
    <property type="entry name" value="His_kinase_dom"/>
</dbReference>
<keyword evidence="8 12" id="KW-1133">Transmembrane helix</keyword>
<dbReference type="GO" id="GO:0016301">
    <property type="term" value="F:kinase activity"/>
    <property type="evidence" value="ECO:0007669"/>
    <property type="project" value="UniProtKB-KW"/>
</dbReference>
<evidence type="ECO:0000256" key="2">
    <source>
        <dbReference type="ARBA" id="ARBA00004236"/>
    </source>
</evidence>
<keyword evidence="16" id="KW-1185">Reference proteome</keyword>
<evidence type="ECO:0000256" key="12">
    <source>
        <dbReference type="SAM" id="Phobius"/>
    </source>
</evidence>
<feature type="domain" description="HAMP" evidence="14">
    <location>
        <begin position="188"/>
        <end position="238"/>
    </location>
</feature>
<dbReference type="PROSITE" id="PS50885">
    <property type="entry name" value="HAMP"/>
    <property type="match status" value="1"/>
</dbReference>
<evidence type="ECO:0000256" key="10">
    <source>
        <dbReference type="ARBA" id="ARBA00023136"/>
    </source>
</evidence>
<feature type="transmembrane region" description="Helical" evidence="12">
    <location>
        <begin position="169"/>
        <end position="188"/>
    </location>
</feature>
<keyword evidence="7 15" id="KW-0418">Kinase</keyword>
<evidence type="ECO:0000256" key="5">
    <source>
        <dbReference type="ARBA" id="ARBA00022679"/>
    </source>
</evidence>
<dbReference type="SUPFAM" id="SSF55874">
    <property type="entry name" value="ATPase domain of HSP90 chaperone/DNA topoisomerase II/histidine kinase"/>
    <property type="match status" value="1"/>
</dbReference>
<reference evidence="15 16" key="1">
    <citation type="submission" date="2021-01" db="EMBL/GenBank/DDBJ databases">
        <title>Whole genome shotgun sequence of Asanoa siamensis NBRC 107932.</title>
        <authorList>
            <person name="Komaki H."/>
            <person name="Tamura T."/>
        </authorList>
    </citation>
    <scope>NUCLEOTIDE SEQUENCE [LARGE SCALE GENOMIC DNA]</scope>
    <source>
        <strain evidence="15 16">NBRC 107932</strain>
    </source>
</reference>
<dbReference type="Gene3D" id="3.30.565.10">
    <property type="entry name" value="Histidine kinase-like ATPase, C-terminal domain"/>
    <property type="match status" value="1"/>
</dbReference>
<sequence length="484" mass="50993">MSPGRVWRRLSLRGRLMLLGVSGLVAGLMVGGVLLVTVLGGTLHRGAEDSAVKTADGLAELIANDSLPDPLPVTGDDVRAQVIDGDGRVRAASLGADRLVPFLYADERPAVRRDKPTTVYIPGERIGVNGPVQVVAVPAGTAAEPRTVLVAKSLGDLVRAVDLLKHSLLIAYPLLVLLLAAIAWRVIGATLRPVEALRAGAEAITDGARLPLPESRDEIHRLAVTLNGMLGRLERARARQRTFVADAAHELRSPLANLRTQLEVAQRIGDPPDTDDLLADVRRLGRLVDDLLLLARADDLAGRPDPVTGPVDVGGLLAEVAARYPAKVTLLPVAGTPWTVGDEAALDRVVANLLDNAVRHARSRVELAAAVVGDQVEITVTDDGPGVPAADRDRVFDRFTRLDDARARDAGGAGLGLSIVRELVARHGGTVTLADAEPGLRVLVRLPAAELPAMPGTDDPDLVVEPDQPRSVQTGLARPTTPAG</sequence>
<dbReference type="EMBL" id="BONE01000117">
    <property type="protein sequence ID" value="GIF78070.1"/>
    <property type="molecule type" value="Genomic_DNA"/>
</dbReference>
<dbReference type="PANTHER" id="PTHR45436:SF5">
    <property type="entry name" value="SENSOR HISTIDINE KINASE TRCS"/>
    <property type="match status" value="1"/>
</dbReference>
<name>A0ABQ4D3J8_9ACTN</name>
<dbReference type="InterPro" id="IPR003661">
    <property type="entry name" value="HisK_dim/P_dom"/>
</dbReference>
<dbReference type="CDD" id="cd06225">
    <property type="entry name" value="HAMP"/>
    <property type="match status" value="1"/>
</dbReference>
<evidence type="ECO:0000256" key="8">
    <source>
        <dbReference type="ARBA" id="ARBA00022989"/>
    </source>
</evidence>
<evidence type="ECO:0000256" key="1">
    <source>
        <dbReference type="ARBA" id="ARBA00000085"/>
    </source>
</evidence>
<dbReference type="SMART" id="SM00304">
    <property type="entry name" value="HAMP"/>
    <property type="match status" value="1"/>
</dbReference>
<dbReference type="EC" id="2.7.13.3" evidence="3"/>
<evidence type="ECO:0000259" key="14">
    <source>
        <dbReference type="PROSITE" id="PS50885"/>
    </source>
</evidence>
<dbReference type="Proteomes" id="UP000604117">
    <property type="component" value="Unassembled WGS sequence"/>
</dbReference>
<dbReference type="InterPro" id="IPR050428">
    <property type="entry name" value="TCS_sensor_his_kinase"/>
</dbReference>
<dbReference type="Pfam" id="PF02518">
    <property type="entry name" value="HATPase_c"/>
    <property type="match status" value="1"/>
</dbReference>
<dbReference type="PROSITE" id="PS50109">
    <property type="entry name" value="HIS_KIN"/>
    <property type="match status" value="1"/>
</dbReference>
<feature type="domain" description="Histidine kinase" evidence="13">
    <location>
        <begin position="246"/>
        <end position="450"/>
    </location>
</feature>
<dbReference type="InterPro" id="IPR003660">
    <property type="entry name" value="HAMP_dom"/>
</dbReference>
<proteinExistence type="predicted"/>
<dbReference type="InterPro" id="IPR036890">
    <property type="entry name" value="HATPase_C_sf"/>
</dbReference>
<dbReference type="Pfam" id="PF00512">
    <property type="entry name" value="HisKA"/>
    <property type="match status" value="1"/>
</dbReference>
<evidence type="ECO:0000256" key="6">
    <source>
        <dbReference type="ARBA" id="ARBA00022692"/>
    </source>
</evidence>
<feature type="transmembrane region" description="Helical" evidence="12">
    <location>
        <begin position="16"/>
        <end position="39"/>
    </location>
</feature>
<evidence type="ECO:0000256" key="9">
    <source>
        <dbReference type="ARBA" id="ARBA00023012"/>
    </source>
</evidence>
<evidence type="ECO:0000313" key="15">
    <source>
        <dbReference type="EMBL" id="GIF78070.1"/>
    </source>
</evidence>
<evidence type="ECO:0000256" key="3">
    <source>
        <dbReference type="ARBA" id="ARBA00012438"/>
    </source>
</evidence>
<accession>A0ABQ4D3J8</accession>
<dbReference type="InterPro" id="IPR003594">
    <property type="entry name" value="HATPase_dom"/>
</dbReference>
<dbReference type="SMART" id="SM00388">
    <property type="entry name" value="HisKA"/>
    <property type="match status" value="1"/>
</dbReference>
<dbReference type="PRINTS" id="PR00344">
    <property type="entry name" value="BCTRLSENSOR"/>
</dbReference>
<evidence type="ECO:0000256" key="7">
    <source>
        <dbReference type="ARBA" id="ARBA00022777"/>
    </source>
</evidence>
<comment type="caution">
    <text evidence="15">The sequence shown here is derived from an EMBL/GenBank/DDBJ whole genome shotgun (WGS) entry which is preliminary data.</text>
</comment>